<keyword evidence="3" id="KW-1185">Reference proteome</keyword>
<dbReference type="Gene3D" id="1.10.3210.10">
    <property type="entry name" value="Hypothetical protein af1432"/>
    <property type="match status" value="1"/>
</dbReference>
<dbReference type="STRING" id="1195236.CTER_4615"/>
<comment type="caution">
    <text evidence="2">The sequence shown here is derived from an EMBL/GenBank/DDBJ whole genome shotgun (WGS) entry which is preliminary data.</text>
</comment>
<dbReference type="InterPro" id="IPR003607">
    <property type="entry name" value="HD/PDEase_dom"/>
</dbReference>
<organism evidence="2 3">
    <name type="scientific">Ruminiclostridium cellobioparum subsp. termitidis CT1112</name>
    <dbReference type="NCBI Taxonomy" id="1195236"/>
    <lineage>
        <taxon>Bacteria</taxon>
        <taxon>Bacillati</taxon>
        <taxon>Bacillota</taxon>
        <taxon>Clostridia</taxon>
        <taxon>Eubacteriales</taxon>
        <taxon>Oscillospiraceae</taxon>
        <taxon>Ruminiclostridium</taxon>
    </lineage>
</organism>
<evidence type="ECO:0000313" key="3">
    <source>
        <dbReference type="Proteomes" id="UP000014155"/>
    </source>
</evidence>
<feature type="domain" description="HD/PDEase" evidence="1">
    <location>
        <begin position="29"/>
        <end position="145"/>
    </location>
</feature>
<dbReference type="EMBL" id="AORV01000065">
    <property type="protein sequence ID" value="EMS69646.1"/>
    <property type="molecule type" value="Genomic_DNA"/>
</dbReference>
<dbReference type="SUPFAM" id="SSF109604">
    <property type="entry name" value="HD-domain/PDEase-like"/>
    <property type="match status" value="1"/>
</dbReference>
<dbReference type="AlphaFoldDB" id="S0FI05"/>
<gene>
    <name evidence="2" type="ORF">CTER_4615</name>
</gene>
<name>S0FI05_RUMCE</name>
<dbReference type="InterPro" id="IPR006674">
    <property type="entry name" value="HD_domain"/>
</dbReference>
<reference evidence="2 3" key="1">
    <citation type="journal article" date="2013" name="Genome Announc.">
        <title>Draft Genome Sequence of the Cellulolytic, Mesophilic, Anaerobic Bacterium Clostridium termitidis Strain CT1112 (DSM 5398).</title>
        <authorList>
            <person name="Lal S."/>
            <person name="Ramachandran U."/>
            <person name="Zhang X."/>
            <person name="Munir R."/>
            <person name="Sparling R."/>
            <person name="Levin D.B."/>
        </authorList>
    </citation>
    <scope>NUCLEOTIDE SEQUENCE [LARGE SCALE GENOMIC DNA]</scope>
    <source>
        <strain evidence="2 3">CT1112</strain>
    </source>
</reference>
<dbReference type="eggNOG" id="COG1418">
    <property type="taxonomic scope" value="Bacteria"/>
</dbReference>
<dbReference type="InterPro" id="IPR006675">
    <property type="entry name" value="HDIG_dom"/>
</dbReference>
<dbReference type="PATRIC" id="fig|1195236.3.peg.4796"/>
<dbReference type="Proteomes" id="UP000014155">
    <property type="component" value="Unassembled WGS sequence"/>
</dbReference>
<evidence type="ECO:0000313" key="2">
    <source>
        <dbReference type="EMBL" id="EMS69646.1"/>
    </source>
</evidence>
<dbReference type="Pfam" id="PF01966">
    <property type="entry name" value="HD"/>
    <property type="match status" value="1"/>
</dbReference>
<sequence>MEIVKKVLMHPDFIKYLRLNEAAEKERKFCRHDLQHAVDVARVAYIISLERAYGLSKELIYVTALLHDIGRWKQYEDKSDHAEEGAKLAGKILEDLDFDKRDMEMIIEAITGHRGKKRGKSLLGEVIYEGDKSCRPCINCVMVNECNWYSDGDQPELLY</sequence>
<dbReference type="NCBIfam" id="TIGR00277">
    <property type="entry name" value="HDIG"/>
    <property type="match status" value="1"/>
</dbReference>
<proteinExistence type="predicted"/>
<protein>
    <submittedName>
        <fullName evidence="2">Putative domain HDIG</fullName>
    </submittedName>
</protein>
<evidence type="ECO:0000259" key="1">
    <source>
        <dbReference type="SMART" id="SM00471"/>
    </source>
</evidence>
<dbReference type="RefSeq" id="WP_004629921.1">
    <property type="nucleotide sequence ID" value="NZ_AORV01000065.1"/>
</dbReference>
<accession>S0FI05</accession>
<dbReference type="SMART" id="SM00471">
    <property type="entry name" value="HDc"/>
    <property type="match status" value="1"/>
</dbReference>